<feature type="compositionally biased region" description="Basic residues" evidence="3">
    <location>
        <begin position="982"/>
        <end position="997"/>
    </location>
</feature>
<evidence type="ECO:0000256" key="3">
    <source>
        <dbReference type="SAM" id="MobiDB-lite"/>
    </source>
</evidence>
<feature type="region of interest" description="Disordered" evidence="3">
    <location>
        <begin position="508"/>
        <end position="665"/>
    </location>
</feature>
<feature type="compositionally biased region" description="Acidic residues" evidence="3">
    <location>
        <begin position="360"/>
        <end position="369"/>
    </location>
</feature>
<dbReference type="SUPFAM" id="SSF50156">
    <property type="entry name" value="PDZ domain-like"/>
    <property type="match status" value="1"/>
</dbReference>
<dbReference type="SUPFAM" id="SSF50729">
    <property type="entry name" value="PH domain-like"/>
    <property type="match status" value="1"/>
</dbReference>
<feature type="region of interest" description="Disordered" evidence="3">
    <location>
        <begin position="894"/>
        <end position="955"/>
    </location>
</feature>
<feature type="compositionally biased region" description="Basic and acidic residues" evidence="3">
    <location>
        <begin position="578"/>
        <end position="589"/>
    </location>
</feature>
<name>A0AA89BZS8_PINIB</name>
<feature type="region of interest" description="Disordered" evidence="3">
    <location>
        <begin position="290"/>
        <end position="383"/>
    </location>
</feature>
<protein>
    <recommendedName>
        <fullName evidence="10">Connector enhancer of kinase suppressor of ras 2</fullName>
    </recommendedName>
</protein>
<dbReference type="AlphaFoldDB" id="A0AA89BZS8"/>
<evidence type="ECO:0000256" key="1">
    <source>
        <dbReference type="ARBA" id="ARBA00009498"/>
    </source>
</evidence>
<proteinExistence type="inferred from homology"/>
<comment type="caution">
    <text evidence="8">The sequence shown here is derived from an EMBL/GenBank/DDBJ whole genome shotgun (WGS) entry which is preliminary data.</text>
</comment>
<feature type="compositionally biased region" description="Basic and acidic residues" evidence="3">
    <location>
        <begin position="554"/>
        <end position="571"/>
    </location>
</feature>
<dbReference type="PANTHER" id="PTHR12844">
    <property type="entry name" value="CONNECTOR ENCHANCER OF KINASE SUPPRESSOR OF RAS"/>
    <property type="match status" value="1"/>
</dbReference>
<gene>
    <name evidence="8" type="ORF">FSP39_003211</name>
</gene>
<dbReference type="Gene3D" id="1.10.150.50">
    <property type="entry name" value="Transcription Factor, Ets-1"/>
    <property type="match status" value="1"/>
</dbReference>
<accession>A0AA89BZS8</accession>
<dbReference type="FunFam" id="2.30.42.10:FF:000060">
    <property type="entry name" value="Connector enhancer of kinase suppressor of Ras 2"/>
    <property type="match status" value="1"/>
</dbReference>
<dbReference type="InterPro" id="IPR017874">
    <property type="entry name" value="CRIC_domain"/>
</dbReference>
<feature type="compositionally biased region" description="Polar residues" evidence="3">
    <location>
        <begin position="607"/>
        <end position="619"/>
    </location>
</feature>
<dbReference type="InterPro" id="IPR036034">
    <property type="entry name" value="PDZ_sf"/>
</dbReference>
<dbReference type="InterPro" id="IPR013761">
    <property type="entry name" value="SAM/pointed_sf"/>
</dbReference>
<dbReference type="EMBL" id="VSWD01000007">
    <property type="protein sequence ID" value="KAK3096777.1"/>
    <property type="molecule type" value="Genomic_DNA"/>
</dbReference>
<dbReference type="PROSITE" id="PS50106">
    <property type="entry name" value="PDZ"/>
    <property type="match status" value="1"/>
</dbReference>
<evidence type="ECO:0000256" key="2">
    <source>
        <dbReference type="SAM" id="Coils"/>
    </source>
</evidence>
<evidence type="ECO:0008006" key="10">
    <source>
        <dbReference type="Google" id="ProtNLM"/>
    </source>
</evidence>
<feature type="compositionally biased region" description="Basic and acidic residues" evidence="3">
    <location>
        <begin position="624"/>
        <end position="643"/>
    </location>
</feature>
<feature type="compositionally biased region" description="Acidic residues" evidence="3">
    <location>
        <begin position="913"/>
        <end position="923"/>
    </location>
</feature>
<dbReference type="InterPro" id="IPR011993">
    <property type="entry name" value="PH-like_dom_sf"/>
</dbReference>
<feature type="compositionally biased region" description="Acidic residues" evidence="3">
    <location>
        <begin position="524"/>
        <end position="553"/>
    </location>
</feature>
<dbReference type="Pfam" id="PF00169">
    <property type="entry name" value="PH"/>
    <property type="match status" value="1"/>
</dbReference>
<dbReference type="SMART" id="SM00233">
    <property type="entry name" value="PH"/>
    <property type="match status" value="1"/>
</dbReference>
<dbReference type="Gene3D" id="2.30.42.10">
    <property type="match status" value="1"/>
</dbReference>
<evidence type="ECO:0000259" key="6">
    <source>
        <dbReference type="PROSITE" id="PS50106"/>
    </source>
</evidence>
<evidence type="ECO:0000259" key="7">
    <source>
        <dbReference type="PROSITE" id="PS51290"/>
    </source>
</evidence>
<dbReference type="PROSITE" id="PS50105">
    <property type="entry name" value="SAM_DOMAIN"/>
    <property type="match status" value="1"/>
</dbReference>
<feature type="compositionally biased region" description="Low complexity" evidence="3">
    <location>
        <begin position="928"/>
        <end position="945"/>
    </location>
</feature>
<organism evidence="8 9">
    <name type="scientific">Pinctada imbricata</name>
    <name type="common">Atlantic pearl-oyster</name>
    <name type="synonym">Pinctada martensii</name>
    <dbReference type="NCBI Taxonomy" id="66713"/>
    <lineage>
        <taxon>Eukaryota</taxon>
        <taxon>Metazoa</taxon>
        <taxon>Spiralia</taxon>
        <taxon>Lophotrochozoa</taxon>
        <taxon>Mollusca</taxon>
        <taxon>Bivalvia</taxon>
        <taxon>Autobranchia</taxon>
        <taxon>Pteriomorphia</taxon>
        <taxon>Pterioida</taxon>
        <taxon>Pterioidea</taxon>
        <taxon>Pteriidae</taxon>
        <taxon>Pinctada</taxon>
    </lineage>
</organism>
<feature type="compositionally biased region" description="Basic and acidic residues" evidence="3">
    <location>
        <begin position="350"/>
        <end position="359"/>
    </location>
</feature>
<evidence type="ECO:0000259" key="4">
    <source>
        <dbReference type="PROSITE" id="PS50003"/>
    </source>
</evidence>
<dbReference type="Proteomes" id="UP001186944">
    <property type="component" value="Unassembled WGS sequence"/>
</dbReference>
<feature type="coiled-coil region" evidence="2">
    <location>
        <begin position="1021"/>
        <end position="1048"/>
    </location>
</feature>
<comment type="similarity">
    <text evidence="1">Belongs to the CNKSR family.</text>
</comment>
<dbReference type="SMART" id="SM00454">
    <property type="entry name" value="SAM"/>
    <property type="match status" value="1"/>
</dbReference>
<feature type="domain" description="CRIC" evidence="7">
    <location>
        <begin position="74"/>
        <end position="173"/>
    </location>
</feature>
<dbReference type="Pfam" id="PF00595">
    <property type="entry name" value="PDZ"/>
    <property type="match status" value="1"/>
</dbReference>
<dbReference type="InterPro" id="IPR001478">
    <property type="entry name" value="PDZ"/>
</dbReference>
<dbReference type="InterPro" id="IPR001660">
    <property type="entry name" value="SAM"/>
</dbReference>
<dbReference type="SMART" id="SM00228">
    <property type="entry name" value="PDZ"/>
    <property type="match status" value="1"/>
</dbReference>
<evidence type="ECO:0000259" key="5">
    <source>
        <dbReference type="PROSITE" id="PS50105"/>
    </source>
</evidence>
<dbReference type="SUPFAM" id="SSF47769">
    <property type="entry name" value="SAM/Pointed domain"/>
    <property type="match status" value="1"/>
</dbReference>
<evidence type="ECO:0000313" key="9">
    <source>
        <dbReference type="Proteomes" id="UP001186944"/>
    </source>
</evidence>
<evidence type="ECO:0000313" key="8">
    <source>
        <dbReference type="EMBL" id="KAK3096777.1"/>
    </source>
</evidence>
<keyword evidence="2" id="KW-0175">Coiled coil</keyword>
<dbReference type="Pfam" id="PF00536">
    <property type="entry name" value="SAM_1"/>
    <property type="match status" value="1"/>
</dbReference>
<dbReference type="InterPro" id="IPR051566">
    <property type="entry name" value="CNKSR"/>
</dbReference>
<dbReference type="Pfam" id="PF10534">
    <property type="entry name" value="CRIC_ras_sig"/>
    <property type="match status" value="1"/>
</dbReference>
<feature type="domain" description="PH" evidence="4">
    <location>
        <begin position="788"/>
        <end position="888"/>
    </location>
</feature>
<dbReference type="CDD" id="cd06748">
    <property type="entry name" value="PDZ_CNK1_2_3-like"/>
    <property type="match status" value="1"/>
</dbReference>
<feature type="region of interest" description="Disordered" evidence="3">
    <location>
        <begin position="979"/>
        <end position="1013"/>
    </location>
</feature>
<feature type="domain" description="PDZ" evidence="6">
    <location>
        <begin position="210"/>
        <end position="291"/>
    </location>
</feature>
<keyword evidence="9" id="KW-1185">Reference proteome</keyword>
<dbReference type="PROSITE" id="PS51290">
    <property type="entry name" value="CRIC"/>
    <property type="match status" value="1"/>
</dbReference>
<reference evidence="8" key="1">
    <citation type="submission" date="2019-08" db="EMBL/GenBank/DDBJ databases">
        <title>The improved chromosome-level genome for the pearl oyster Pinctada fucata martensii using PacBio sequencing and Hi-C.</title>
        <authorList>
            <person name="Zheng Z."/>
        </authorList>
    </citation>
    <scope>NUCLEOTIDE SEQUENCE</scope>
    <source>
        <strain evidence="8">ZZ-2019</strain>
        <tissue evidence="8">Adductor muscle</tissue>
    </source>
</reference>
<feature type="domain" description="SAM" evidence="5">
    <location>
        <begin position="20"/>
        <end position="66"/>
    </location>
</feature>
<dbReference type="Gene3D" id="2.30.29.30">
    <property type="entry name" value="Pleckstrin-homology domain (PH domain)/Phosphotyrosine-binding domain (PTB)"/>
    <property type="match status" value="1"/>
</dbReference>
<dbReference type="InterPro" id="IPR001849">
    <property type="entry name" value="PH_domain"/>
</dbReference>
<dbReference type="PROSITE" id="PS50003">
    <property type="entry name" value="PH_DOMAIN"/>
    <property type="match status" value="1"/>
</dbReference>
<sequence>MDSYQILYLFSGLDDALLPYSNLFLEHDLNGKKLMLLTHSDLEKIGIMKLGHQELMLEAVDLLKALRYGYDTENLQHLALQLGCKAKSLYNEIQPKSGENDPNKANNSSHVPRRLSINILAAVADLIMTLKNLVSWLDRAPFESIYDMGLFRNTVVKLGMDLIAACQKDGTEVDVEDNIVKCCHMLADICEDLTLSNTESLMFQPAYLELATIRKKPGEELGMHILSSYYGVHVIGAIKDMSPADLCRKIEKGDEVVQVNQKTVVGWQLKKLVNCLKEKPKEVALLLKKRPQHMNPFGQNNNRKKQLKNLHAPQVSTLPKKRTSRAGEEAKQIRPSLHELVSSIPTEDLYSPKEERTSDEKDDGNDTDNDVFRSGSESPQYTLPVVVDPKQRRATVSGGSPTLSRPLLVIDDLDTPTRPKSFTVGTADASQTEYKDLLVPGADGSPMLNGSLKGGGVQHKRQEYKVNKPGQQSLEFTVKKPIPVLQEPDKELVLQDLREQKKVLDLLEVPSQFQNPNHRAYESTTDDVDDDDEEDKEDDDEKVDNGTTEELEESEKQIENKEDVTEGDKVRIATTVTESKKEDVTEGDKVSIATTVTESKTEDDAGDQSTQDEVTTDVSTPDKPTLDDHHTGSDFDESNKPENKSLVSVEARDECASSAPSAMHVHVPTRRELHASYVDYEAKSSPAESSVATNRKHKSEPKLIAIRKIDSLTAADVKSGGKSVTFSSPKEKQQEVSYTTIVVGGVVQKIPIESGSSTPTDMSSPVTLRKKKVNKRVDRRVSCKDLGEGDCEGYLYKRKQKQGILSGSSWLKRWCVLKQYNLFYFKDKEDLKAEGVLHLPAFQVSPANDITKRKHAFKVHNAGTTFVFASESQNDMRKWMNKLGLAAINFSPPKVIKPHGSPKHSPGNKNDEFYSESEDEDDSKDPLTRSASSGSCTSLSSQTSTPEREVKVYKKGQSMEDLTSLMRSIEKEDLTLTGQSKQLKRRNTIRASKRAARKGAQAAAELPPSSSDEHINKVKKINCLKRTLKAKEQELADIEKALTEKTVSGDSLKALMEHIREHDFA</sequence>
<dbReference type="PANTHER" id="PTHR12844:SF42">
    <property type="entry name" value="CONNECTOR ENHANCER OF KSR PROTEIN CNK"/>
    <property type="match status" value="1"/>
</dbReference>